<keyword evidence="2" id="KW-1185">Reference proteome</keyword>
<evidence type="ECO:0000313" key="2">
    <source>
        <dbReference type="Proteomes" id="UP000478052"/>
    </source>
</evidence>
<evidence type="ECO:0008006" key="3">
    <source>
        <dbReference type="Google" id="ProtNLM"/>
    </source>
</evidence>
<proteinExistence type="predicted"/>
<comment type="caution">
    <text evidence="1">The sequence shown here is derived from an EMBL/GenBank/DDBJ whole genome shotgun (WGS) entry which is preliminary data.</text>
</comment>
<gene>
    <name evidence="1" type="ORF">FWK35_00032665</name>
</gene>
<feature type="non-terminal residue" evidence="1">
    <location>
        <position position="75"/>
    </location>
</feature>
<dbReference type="Proteomes" id="UP000478052">
    <property type="component" value="Unassembled WGS sequence"/>
</dbReference>
<protein>
    <recommendedName>
        <fullName evidence="3">MULE domain-containing protein</fullName>
    </recommendedName>
</protein>
<name>A0A6G0Y0J8_APHCR</name>
<evidence type="ECO:0000313" key="1">
    <source>
        <dbReference type="EMBL" id="KAF0747018.1"/>
    </source>
</evidence>
<sequence length="75" mass="8871">MVRIRRYLPQVPMDLRSFLTFKIIYKSVTFPMVFVLLGSVTEETYCALFAVIRNILPLNYDGIRFVTDYERALMN</sequence>
<reference evidence="1 2" key="1">
    <citation type="submission" date="2019-08" db="EMBL/GenBank/DDBJ databases">
        <title>Whole genome of Aphis craccivora.</title>
        <authorList>
            <person name="Voronova N.V."/>
            <person name="Shulinski R.S."/>
            <person name="Bandarenka Y.V."/>
            <person name="Zhorov D.G."/>
            <person name="Warner D."/>
        </authorList>
    </citation>
    <scope>NUCLEOTIDE SEQUENCE [LARGE SCALE GENOMIC DNA]</scope>
    <source>
        <strain evidence="1">180601</strain>
        <tissue evidence="1">Whole Body</tissue>
    </source>
</reference>
<dbReference type="AlphaFoldDB" id="A0A6G0Y0J8"/>
<dbReference type="OrthoDB" id="6618542at2759"/>
<dbReference type="EMBL" id="VUJU01006988">
    <property type="protein sequence ID" value="KAF0747018.1"/>
    <property type="molecule type" value="Genomic_DNA"/>
</dbReference>
<accession>A0A6G0Y0J8</accession>
<organism evidence="1 2">
    <name type="scientific">Aphis craccivora</name>
    <name type="common">Cowpea aphid</name>
    <dbReference type="NCBI Taxonomy" id="307492"/>
    <lineage>
        <taxon>Eukaryota</taxon>
        <taxon>Metazoa</taxon>
        <taxon>Ecdysozoa</taxon>
        <taxon>Arthropoda</taxon>
        <taxon>Hexapoda</taxon>
        <taxon>Insecta</taxon>
        <taxon>Pterygota</taxon>
        <taxon>Neoptera</taxon>
        <taxon>Paraneoptera</taxon>
        <taxon>Hemiptera</taxon>
        <taxon>Sternorrhyncha</taxon>
        <taxon>Aphidomorpha</taxon>
        <taxon>Aphidoidea</taxon>
        <taxon>Aphididae</taxon>
        <taxon>Aphidini</taxon>
        <taxon>Aphis</taxon>
        <taxon>Aphis</taxon>
    </lineage>
</organism>